<keyword evidence="5 6" id="KW-0472">Membrane</keyword>
<reference evidence="7" key="1">
    <citation type="submission" date="2020-10" db="EMBL/GenBank/DDBJ databases">
        <title>An improved Amphimedon queenslandica hologenome assembly reveals how three proteobacterial symbionts can extend the metabolic phenotypic of their marine sponge host.</title>
        <authorList>
            <person name="Degnan B."/>
            <person name="Degnan S."/>
            <person name="Xiang X."/>
        </authorList>
    </citation>
    <scope>NUCLEOTIDE SEQUENCE</scope>
    <source>
        <strain evidence="7">AqS2</strain>
    </source>
</reference>
<gene>
    <name evidence="7" type="ORF">ISN26_05815</name>
</gene>
<keyword evidence="4 6" id="KW-1133">Transmembrane helix</keyword>
<dbReference type="GO" id="GO:0005886">
    <property type="term" value="C:plasma membrane"/>
    <property type="evidence" value="ECO:0007669"/>
    <property type="project" value="UniProtKB-SubCell"/>
</dbReference>
<sequence length="290" mass="28396">MSFELLALALLGGLLRIGPPLICAAVGDCLTQRAGRFNLGLEGVVPCTAVLAALGGQHGAGIGVLAAVAGGAALAGLHALCCSLPRSNEIAVGIAFLVGGTALARFVGDGQLAVAHPSLPQIDLVVEAAGRSHVLGLSWLLLAALAAAVLIHWGLRATGAGLLLRAAGQPGGAAALAASGRSQTLLQLAATSAGGAFAGLAGAHLALFHPGGWSDGLGAGVGIGAVTIVFIARARPLVAVLLAAGFAAIVAFGLALQVALGTGGYHLFSVLPFILALLVMGTARRRPGRA</sequence>
<evidence type="ECO:0000256" key="1">
    <source>
        <dbReference type="ARBA" id="ARBA00004429"/>
    </source>
</evidence>
<evidence type="ECO:0000313" key="7">
    <source>
        <dbReference type="EMBL" id="MBF2735576.1"/>
    </source>
</evidence>
<feature type="transmembrane region" description="Helical" evidence="6">
    <location>
        <begin position="239"/>
        <end position="259"/>
    </location>
</feature>
<evidence type="ECO:0000256" key="3">
    <source>
        <dbReference type="ARBA" id="ARBA00022692"/>
    </source>
</evidence>
<proteinExistence type="predicted"/>
<keyword evidence="2" id="KW-1003">Cell membrane</keyword>
<dbReference type="Pfam" id="PF02653">
    <property type="entry name" value="BPD_transp_2"/>
    <property type="match status" value="1"/>
</dbReference>
<evidence type="ECO:0000256" key="5">
    <source>
        <dbReference type="ARBA" id="ARBA00023136"/>
    </source>
</evidence>
<feature type="transmembrane region" description="Helical" evidence="6">
    <location>
        <begin position="60"/>
        <end position="80"/>
    </location>
</feature>
<dbReference type="PANTHER" id="PTHR43370:SF2">
    <property type="entry name" value="ABC TRANSPORTER PERMEASE PROTEIN"/>
    <property type="match status" value="1"/>
</dbReference>
<dbReference type="Proteomes" id="UP000604381">
    <property type="component" value="Unassembled WGS sequence"/>
</dbReference>
<feature type="transmembrane region" description="Helical" evidence="6">
    <location>
        <begin position="134"/>
        <end position="155"/>
    </location>
</feature>
<feature type="transmembrane region" description="Helical" evidence="6">
    <location>
        <begin position="213"/>
        <end position="232"/>
    </location>
</feature>
<name>A0A930UI88_9GAMM</name>
<comment type="subcellular location">
    <subcellularLocation>
        <location evidence="1">Cell inner membrane</location>
        <topology evidence="1">Multi-pass membrane protein</topology>
    </subcellularLocation>
</comment>
<dbReference type="GO" id="GO:0022857">
    <property type="term" value="F:transmembrane transporter activity"/>
    <property type="evidence" value="ECO:0007669"/>
    <property type="project" value="InterPro"/>
</dbReference>
<organism evidence="7 8">
    <name type="scientific">Candidatus Amphirhobacter heronislandensis</name>
    <dbReference type="NCBI Taxonomy" id="1732024"/>
    <lineage>
        <taxon>Bacteria</taxon>
        <taxon>Pseudomonadati</taxon>
        <taxon>Pseudomonadota</taxon>
        <taxon>Gammaproteobacteria</taxon>
        <taxon>Candidatus Tethybacterales</taxon>
        <taxon>Candidatus Tethybacteraceae</taxon>
        <taxon>Candidatus Amphirhobacter</taxon>
    </lineage>
</organism>
<keyword evidence="3 6" id="KW-0812">Transmembrane</keyword>
<dbReference type="EMBL" id="JADHEI010000044">
    <property type="protein sequence ID" value="MBF2735576.1"/>
    <property type="molecule type" value="Genomic_DNA"/>
</dbReference>
<evidence type="ECO:0000256" key="4">
    <source>
        <dbReference type="ARBA" id="ARBA00022989"/>
    </source>
</evidence>
<keyword evidence="8" id="KW-1185">Reference proteome</keyword>
<feature type="transmembrane region" description="Helical" evidence="6">
    <location>
        <begin position="265"/>
        <end position="283"/>
    </location>
</feature>
<comment type="caution">
    <text evidence="7">The sequence shown here is derived from an EMBL/GenBank/DDBJ whole genome shotgun (WGS) entry which is preliminary data.</text>
</comment>
<evidence type="ECO:0000256" key="6">
    <source>
        <dbReference type="SAM" id="Phobius"/>
    </source>
</evidence>
<evidence type="ECO:0000313" key="8">
    <source>
        <dbReference type="Proteomes" id="UP000604381"/>
    </source>
</evidence>
<dbReference type="AlphaFoldDB" id="A0A930UI88"/>
<dbReference type="InterPro" id="IPR001851">
    <property type="entry name" value="ABC_transp_permease"/>
</dbReference>
<dbReference type="PANTHER" id="PTHR43370">
    <property type="entry name" value="SUGAR ABC TRANSPORTER INTEGRAL MEMBRANE PROTEIN-RELATED"/>
    <property type="match status" value="1"/>
</dbReference>
<evidence type="ECO:0000256" key="2">
    <source>
        <dbReference type="ARBA" id="ARBA00022475"/>
    </source>
</evidence>
<feature type="transmembrane region" description="Helical" evidence="6">
    <location>
        <begin position="185"/>
        <end position="207"/>
    </location>
</feature>
<protein>
    <submittedName>
        <fullName evidence="7">ABC transporter permease</fullName>
    </submittedName>
</protein>
<feature type="transmembrane region" description="Helical" evidence="6">
    <location>
        <begin position="92"/>
        <end position="114"/>
    </location>
</feature>
<accession>A0A930UI88</accession>